<sequence>MEKKTTKTLIQRVEDEDILDTDLQSIQVGHEPRPRQRAVKKKSVLEEEISNP</sequence>
<dbReference type="Proteomes" id="UP000006727">
    <property type="component" value="Chromosome 1"/>
</dbReference>
<reference evidence="2 4" key="1">
    <citation type="journal article" date="2008" name="Science">
        <title>The Physcomitrella genome reveals evolutionary insights into the conquest of land by plants.</title>
        <authorList>
            <person name="Rensing S."/>
            <person name="Lang D."/>
            <person name="Zimmer A."/>
            <person name="Terry A."/>
            <person name="Salamov A."/>
            <person name="Shapiro H."/>
            <person name="Nishiyama T."/>
            <person name="Perroud P.-F."/>
            <person name="Lindquist E."/>
            <person name="Kamisugi Y."/>
            <person name="Tanahashi T."/>
            <person name="Sakakibara K."/>
            <person name="Fujita T."/>
            <person name="Oishi K."/>
            <person name="Shin-I T."/>
            <person name="Kuroki Y."/>
            <person name="Toyoda A."/>
            <person name="Suzuki Y."/>
            <person name="Hashimoto A."/>
            <person name="Yamaguchi K."/>
            <person name="Sugano A."/>
            <person name="Kohara Y."/>
            <person name="Fujiyama A."/>
            <person name="Anterola A."/>
            <person name="Aoki S."/>
            <person name="Ashton N."/>
            <person name="Barbazuk W.B."/>
            <person name="Barker E."/>
            <person name="Bennetzen J."/>
            <person name="Bezanilla M."/>
            <person name="Blankenship R."/>
            <person name="Cho S.H."/>
            <person name="Dutcher S."/>
            <person name="Estelle M."/>
            <person name="Fawcett J.A."/>
            <person name="Gundlach H."/>
            <person name="Hanada K."/>
            <person name="Heyl A."/>
            <person name="Hicks K.A."/>
            <person name="Hugh J."/>
            <person name="Lohr M."/>
            <person name="Mayer K."/>
            <person name="Melkozernov A."/>
            <person name="Murata T."/>
            <person name="Nelson D."/>
            <person name="Pils B."/>
            <person name="Prigge M."/>
            <person name="Reiss B."/>
            <person name="Renner T."/>
            <person name="Rombauts S."/>
            <person name="Rushton P."/>
            <person name="Sanderfoot A."/>
            <person name="Schween G."/>
            <person name="Shiu S.-H."/>
            <person name="Stueber K."/>
            <person name="Theodoulou F.L."/>
            <person name="Tu H."/>
            <person name="Van de Peer Y."/>
            <person name="Verrier P.J."/>
            <person name="Waters E."/>
            <person name="Wood A."/>
            <person name="Yang L."/>
            <person name="Cove D."/>
            <person name="Cuming A."/>
            <person name="Hasebe M."/>
            <person name="Lucas S."/>
            <person name="Mishler D.B."/>
            <person name="Reski R."/>
            <person name="Grigoriev I."/>
            <person name="Quatrano R.S."/>
            <person name="Boore J.L."/>
        </authorList>
    </citation>
    <scope>NUCLEOTIDE SEQUENCE [LARGE SCALE GENOMIC DNA]</scope>
    <source>
        <strain evidence="3 4">cv. Gransden 2004</strain>
    </source>
</reference>
<gene>
    <name evidence="2" type="ORF">PHYPA_000140</name>
</gene>
<dbReference type="Gramene" id="Pp3c1_3400V3.1">
    <property type="protein sequence ID" value="PAC:32966975.CDS.1"/>
    <property type="gene ID" value="Pp3c1_3400"/>
</dbReference>
<evidence type="ECO:0000256" key="1">
    <source>
        <dbReference type="SAM" id="MobiDB-lite"/>
    </source>
</evidence>
<keyword evidence="4" id="KW-1185">Reference proteome</keyword>
<evidence type="ECO:0000313" key="3">
    <source>
        <dbReference type="EnsemblPlants" id="PAC:32966975.CDS.1"/>
    </source>
</evidence>
<dbReference type="EnsemblPlants" id="Pp3c1_3400V3.1">
    <property type="protein sequence ID" value="PAC:32966975.CDS.1"/>
    <property type="gene ID" value="Pp3c1_3400"/>
</dbReference>
<dbReference type="AlphaFoldDB" id="A0A2K1L6R2"/>
<feature type="region of interest" description="Disordered" evidence="1">
    <location>
        <begin position="24"/>
        <end position="52"/>
    </location>
</feature>
<accession>A0A2K1L6R2</accession>
<name>A0A2K1L6R2_PHYPA</name>
<dbReference type="InParanoid" id="A0A2K1L6R2"/>
<dbReference type="EMBL" id="ABEU02000001">
    <property type="protein sequence ID" value="PNR61717.1"/>
    <property type="molecule type" value="Genomic_DNA"/>
</dbReference>
<organism evidence="2">
    <name type="scientific">Physcomitrium patens</name>
    <name type="common">Spreading-leaved earth moss</name>
    <name type="synonym">Physcomitrella patens</name>
    <dbReference type="NCBI Taxonomy" id="3218"/>
    <lineage>
        <taxon>Eukaryota</taxon>
        <taxon>Viridiplantae</taxon>
        <taxon>Streptophyta</taxon>
        <taxon>Embryophyta</taxon>
        <taxon>Bryophyta</taxon>
        <taxon>Bryophytina</taxon>
        <taxon>Bryopsida</taxon>
        <taxon>Funariidae</taxon>
        <taxon>Funariales</taxon>
        <taxon>Funariaceae</taxon>
        <taxon>Physcomitrium</taxon>
    </lineage>
</organism>
<evidence type="ECO:0000313" key="2">
    <source>
        <dbReference type="EMBL" id="PNR61717.1"/>
    </source>
</evidence>
<protein>
    <submittedName>
        <fullName evidence="2 3">Uncharacterized protein</fullName>
    </submittedName>
</protein>
<proteinExistence type="predicted"/>
<evidence type="ECO:0000313" key="4">
    <source>
        <dbReference type="Proteomes" id="UP000006727"/>
    </source>
</evidence>
<reference evidence="3" key="3">
    <citation type="submission" date="2020-12" db="UniProtKB">
        <authorList>
            <consortium name="EnsemblPlants"/>
        </authorList>
    </citation>
    <scope>IDENTIFICATION</scope>
</reference>
<reference evidence="2 4" key="2">
    <citation type="journal article" date="2018" name="Plant J.">
        <title>The Physcomitrella patens chromosome-scale assembly reveals moss genome structure and evolution.</title>
        <authorList>
            <person name="Lang D."/>
            <person name="Ullrich K.K."/>
            <person name="Murat F."/>
            <person name="Fuchs J."/>
            <person name="Jenkins J."/>
            <person name="Haas F.B."/>
            <person name="Piednoel M."/>
            <person name="Gundlach H."/>
            <person name="Van Bel M."/>
            <person name="Meyberg R."/>
            <person name="Vives C."/>
            <person name="Morata J."/>
            <person name="Symeonidi A."/>
            <person name="Hiss M."/>
            <person name="Muchero W."/>
            <person name="Kamisugi Y."/>
            <person name="Saleh O."/>
            <person name="Blanc G."/>
            <person name="Decker E.L."/>
            <person name="van Gessel N."/>
            <person name="Grimwood J."/>
            <person name="Hayes R.D."/>
            <person name="Graham S.W."/>
            <person name="Gunter L.E."/>
            <person name="McDaniel S.F."/>
            <person name="Hoernstein S.N.W."/>
            <person name="Larsson A."/>
            <person name="Li F.W."/>
            <person name="Perroud P.F."/>
            <person name="Phillips J."/>
            <person name="Ranjan P."/>
            <person name="Rokshar D.S."/>
            <person name="Rothfels C.J."/>
            <person name="Schneider L."/>
            <person name="Shu S."/>
            <person name="Stevenson D.W."/>
            <person name="Thummler F."/>
            <person name="Tillich M."/>
            <person name="Villarreal Aguilar J.C."/>
            <person name="Widiez T."/>
            <person name="Wong G.K."/>
            <person name="Wymore A."/>
            <person name="Zhang Y."/>
            <person name="Zimmer A.D."/>
            <person name="Quatrano R.S."/>
            <person name="Mayer K.F.X."/>
            <person name="Goodstein D."/>
            <person name="Casacuberta J.M."/>
            <person name="Vandepoele K."/>
            <person name="Reski R."/>
            <person name="Cuming A.C."/>
            <person name="Tuskan G.A."/>
            <person name="Maumus F."/>
            <person name="Salse J."/>
            <person name="Schmutz J."/>
            <person name="Rensing S.A."/>
        </authorList>
    </citation>
    <scope>NUCLEOTIDE SEQUENCE [LARGE SCALE GENOMIC DNA]</scope>
    <source>
        <strain evidence="3 4">cv. Gransden 2004</strain>
    </source>
</reference>